<keyword evidence="2" id="KW-0812">Transmembrane</keyword>
<evidence type="ECO:0000256" key="3">
    <source>
        <dbReference type="ARBA" id="ARBA00022989"/>
    </source>
</evidence>
<name>A0ABT3CNV7_9BACT</name>
<comment type="subcellular location">
    <subcellularLocation>
        <location evidence="1">Membrane</location>
    </subcellularLocation>
</comment>
<dbReference type="InterPro" id="IPR051010">
    <property type="entry name" value="BCAA_transport"/>
</dbReference>
<organism evidence="6 7">
    <name type="scientific">Reichenbachiella ulvae</name>
    <dbReference type="NCBI Taxonomy" id="2980104"/>
    <lineage>
        <taxon>Bacteria</taxon>
        <taxon>Pseudomonadati</taxon>
        <taxon>Bacteroidota</taxon>
        <taxon>Cytophagia</taxon>
        <taxon>Cytophagales</taxon>
        <taxon>Reichenbachiellaceae</taxon>
        <taxon>Reichenbachiella</taxon>
    </lineage>
</organism>
<reference evidence="6 7" key="1">
    <citation type="submission" date="2022-10" db="EMBL/GenBank/DDBJ databases">
        <title>Comparative genomics and taxonomic characterization of three novel marine species of genus Reichenbachiella exhibiting antioxidant and polysaccharide degradation activities.</title>
        <authorList>
            <person name="Muhammad N."/>
            <person name="Lee Y.-J."/>
            <person name="Ko J."/>
            <person name="Kim S.-G."/>
        </authorList>
    </citation>
    <scope>NUCLEOTIDE SEQUENCE [LARGE SCALE GENOMIC DNA]</scope>
    <source>
        <strain evidence="6 7">ABR2-5</strain>
    </source>
</reference>
<gene>
    <name evidence="6" type="ORF">N7U62_01445</name>
</gene>
<dbReference type="Pfam" id="PF01094">
    <property type="entry name" value="ANF_receptor"/>
    <property type="match status" value="1"/>
</dbReference>
<keyword evidence="4" id="KW-0472">Membrane</keyword>
<keyword evidence="3" id="KW-1133">Transmembrane helix</keyword>
<evidence type="ECO:0000259" key="5">
    <source>
        <dbReference type="Pfam" id="PF01094"/>
    </source>
</evidence>
<dbReference type="Proteomes" id="UP001300692">
    <property type="component" value="Unassembled WGS sequence"/>
</dbReference>
<evidence type="ECO:0000256" key="4">
    <source>
        <dbReference type="ARBA" id="ARBA00023136"/>
    </source>
</evidence>
<evidence type="ECO:0000256" key="1">
    <source>
        <dbReference type="ARBA" id="ARBA00004370"/>
    </source>
</evidence>
<evidence type="ECO:0000256" key="2">
    <source>
        <dbReference type="ARBA" id="ARBA00022692"/>
    </source>
</evidence>
<dbReference type="PANTHER" id="PTHR30483">
    <property type="entry name" value="LEUCINE-SPECIFIC-BINDING PROTEIN"/>
    <property type="match status" value="1"/>
</dbReference>
<evidence type="ECO:0000313" key="6">
    <source>
        <dbReference type="EMBL" id="MCV9385304.1"/>
    </source>
</evidence>
<dbReference type="InterPro" id="IPR028082">
    <property type="entry name" value="Peripla_BP_I"/>
</dbReference>
<dbReference type="InterPro" id="IPR001828">
    <property type="entry name" value="ANF_lig-bd_rcpt"/>
</dbReference>
<dbReference type="EMBL" id="JAOYOD010000001">
    <property type="protein sequence ID" value="MCV9385304.1"/>
    <property type="molecule type" value="Genomic_DNA"/>
</dbReference>
<accession>A0ABT3CNV7</accession>
<protein>
    <submittedName>
        <fullName evidence="6">ABC transporter substrate-binding protein</fullName>
    </submittedName>
</protein>
<keyword evidence="7" id="KW-1185">Reference proteome</keyword>
<dbReference type="RefSeq" id="WP_264136095.1">
    <property type="nucleotide sequence ID" value="NZ_JAOYOD010000001.1"/>
</dbReference>
<feature type="domain" description="Receptor ligand binding region" evidence="5">
    <location>
        <begin position="75"/>
        <end position="413"/>
    </location>
</feature>
<dbReference type="SUPFAM" id="SSF53822">
    <property type="entry name" value="Periplasmic binding protein-like I"/>
    <property type="match status" value="1"/>
</dbReference>
<proteinExistence type="predicted"/>
<dbReference type="PANTHER" id="PTHR30483:SF6">
    <property type="entry name" value="PERIPLASMIC BINDING PROTEIN OF ABC TRANSPORTER FOR NATURAL AMINO ACIDS"/>
    <property type="match status" value="1"/>
</dbReference>
<sequence>MKKYVLILVLTTCMFRVYSQEDRLSQLSMDELLNVNLEKTAQPIVWDQRAKSQEVINLAVMLPSSKFPGFSKELMQAAQLAMDQINASGGVLGKDLNLVLVDDAADLDLCLLQADTLIRRYGVRYIIGPTNSERVIALSKEFEEEDWYLISPSASAIEISNLNDDRVFRTAASDVLQASFATKYAIETLRRRKASLFYIDNAYGQGLAQEFKRKFEERGGQVIAEEYYSPLVDLQTYDITQKIEALISDGPDLIYLVSNHVDIELMAPKIQMPDDVIILATDAAKGEYGTVAANVLDGMIGTSSAFTTQSYFLDSYKIKYGTVPTFLESADVYDIVYLYAGAILTSAVSDESIHQSLQDFSMKGAKMDASHWSQIIELISRGKKIDFIGSTGSLDFLPNGDIQDRSIEVWELDAGDILIK</sequence>
<dbReference type="Gene3D" id="3.40.50.2300">
    <property type="match status" value="2"/>
</dbReference>
<evidence type="ECO:0000313" key="7">
    <source>
        <dbReference type="Proteomes" id="UP001300692"/>
    </source>
</evidence>
<comment type="caution">
    <text evidence="6">The sequence shown here is derived from an EMBL/GenBank/DDBJ whole genome shotgun (WGS) entry which is preliminary data.</text>
</comment>